<reference evidence="3" key="1">
    <citation type="journal article" date="2011" name="Nat. Biotechnol.">
        <title>The genomic sequence of the Chinese hamster ovary (CHO)-K1 cell line.</title>
        <authorList>
            <person name="Xu X."/>
            <person name="Nagarajan H."/>
            <person name="Lewis N.E."/>
            <person name="Pan S."/>
            <person name="Cai Z."/>
            <person name="Liu X."/>
            <person name="Chen W."/>
            <person name="Xie M."/>
            <person name="Wang W."/>
            <person name="Hammond S."/>
            <person name="Andersen M.R."/>
            <person name="Neff N."/>
            <person name="Passarelli B."/>
            <person name="Koh W."/>
            <person name="Fan H.C."/>
            <person name="Wang J."/>
            <person name="Gui Y."/>
            <person name="Lee K.H."/>
            <person name="Betenbaugh M.J."/>
            <person name="Quake S.R."/>
            <person name="Famili I."/>
            <person name="Palsson B.O."/>
            <person name="Wang J."/>
        </authorList>
    </citation>
    <scope>NUCLEOTIDE SEQUENCE [LARGE SCALE GENOMIC DNA]</scope>
    <source>
        <strain evidence="3">CHO K1 cell line</strain>
    </source>
</reference>
<name>G3ICZ8_CRIGR</name>
<dbReference type="AlphaFoldDB" id="G3ICZ8"/>
<evidence type="ECO:0000313" key="2">
    <source>
        <dbReference type="EMBL" id="EGV96752.1"/>
    </source>
</evidence>
<proteinExistence type="predicted"/>
<gene>
    <name evidence="2" type="ORF">I79_021559</name>
</gene>
<dbReference type="Proteomes" id="UP000001075">
    <property type="component" value="Unassembled WGS sequence"/>
</dbReference>
<feature type="compositionally biased region" description="Low complexity" evidence="1">
    <location>
        <begin position="9"/>
        <end position="23"/>
    </location>
</feature>
<organism evidence="2 3">
    <name type="scientific">Cricetulus griseus</name>
    <name type="common">Chinese hamster</name>
    <name type="synonym">Cricetulus barabensis griseus</name>
    <dbReference type="NCBI Taxonomy" id="10029"/>
    <lineage>
        <taxon>Eukaryota</taxon>
        <taxon>Metazoa</taxon>
        <taxon>Chordata</taxon>
        <taxon>Craniata</taxon>
        <taxon>Vertebrata</taxon>
        <taxon>Euteleostomi</taxon>
        <taxon>Mammalia</taxon>
        <taxon>Eutheria</taxon>
        <taxon>Euarchontoglires</taxon>
        <taxon>Glires</taxon>
        <taxon>Rodentia</taxon>
        <taxon>Myomorpha</taxon>
        <taxon>Muroidea</taxon>
        <taxon>Cricetidae</taxon>
        <taxon>Cricetinae</taxon>
        <taxon>Cricetulus</taxon>
    </lineage>
</organism>
<dbReference type="EMBL" id="JH001981">
    <property type="protein sequence ID" value="EGV96752.1"/>
    <property type="molecule type" value="Genomic_DNA"/>
</dbReference>
<sequence length="54" mass="5805">MATPRPEDSIPSQSSSSWSPTISPSTPIPLYPLGLEGGDIDVFLEAEQLLILHI</sequence>
<protein>
    <submittedName>
        <fullName evidence="2">Uncharacterized protein</fullName>
    </submittedName>
</protein>
<dbReference type="InParanoid" id="G3ICZ8"/>
<evidence type="ECO:0000256" key="1">
    <source>
        <dbReference type="SAM" id="MobiDB-lite"/>
    </source>
</evidence>
<evidence type="ECO:0000313" key="3">
    <source>
        <dbReference type="Proteomes" id="UP000001075"/>
    </source>
</evidence>
<feature type="region of interest" description="Disordered" evidence="1">
    <location>
        <begin position="1"/>
        <end position="23"/>
    </location>
</feature>
<accession>G3ICZ8</accession>